<accession>A0A811LWV8</accession>
<name>A0A811LWV8_BURXY</name>
<dbReference type="OrthoDB" id="10254665at2759"/>
<organism evidence="2 3">
    <name type="scientific">Bursaphelenchus xylophilus</name>
    <name type="common">Pinewood nematode worm</name>
    <name type="synonym">Aphelenchoides xylophilus</name>
    <dbReference type="NCBI Taxonomy" id="6326"/>
    <lineage>
        <taxon>Eukaryota</taxon>
        <taxon>Metazoa</taxon>
        <taxon>Ecdysozoa</taxon>
        <taxon>Nematoda</taxon>
        <taxon>Chromadorea</taxon>
        <taxon>Rhabditida</taxon>
        <taxon>Tylenchina</taxon>
        <taxon>Tylenchomorpha</taxon>
        <taxon>Aphelenchoidea</taxon>
        <taxon>Aphelenchoididae</taxon>
        <taxon>Bursaphelenchus</taxon>
    </lineage>
</organism>
<sequence>MSAETSERERDTLQPGDYVLMRKLTGVKPTLARLRKGATITVDNLTFKADPLLGKKFGVCTAQNGLLGPEPTDVAKDYDVDFPASLDFSGTGFLMAKTLSEENFGFNFWKVTRTRTDGERVWRGKRVGGACDKIISSKNLHEVYQGHTRPRRLSSKKEKTWRKRRERSPKRKKRNKKKFRKYY</sequence>
<evidence type="ECO:0000313" key="3">
    <source>
        <dbReference type="Proteomes" id="UP000659654"/>
    </source>
</evidence>
<evidence type="ECO:0000313" key="2">
    <source>
        <dbReference type="EMBL" id="CAD5232894.1"/>
    </source>
</evidence>
<dbReference type="EMBL" id="CAJFDI010000005">
    <property type="protein sequence ID" value="CAD5232894.1"/>
    <property type="molecule type" value="Genomic_DNA"/>
</dbReference>
<dbReference type="EMBL" id="CAJFCV020000005">
    <property type="protein sequence ID" value="CAG9126017.1"/>
    <property type="molecule type" value="Genomic_DNA"/>
</dbReference>
<dbReference type="Proteomes" id="UP000582659">
    <property type="component" value="Unassembled WGS sequence"/>
</dbReference>
<proteinExistence type="predicted"/>
<dbReference type="Proteomes" id="UP000659654">
    <property type="component" value="Unassembled WGS sequence"/>
</dbReference>
<feature type="region of interest" description="Disordered" evidence="1">
    <location>
        <begin position="145"/>
        <end position="183"/>
    </location>
</feature>
<reference evidence="2" key="1">
    <citation type="submission" date="2020-09" db="EMBL/GenBank/DDBJ databases">
        <authorList>
            <person name="Kikuchi T."/>
        </authorList>
    </citation>
    <scope>NUCLEOTIDE SEQUENCE</scope>
    <source>
        <strain evidence="2">Ka4C1</strain>
    </source>
</reference>
<dbReference type="AlphaFoldDB" id="A0A811LWV8"/>
<keyword evidence="3" id="KW-1185">Reference proteome</keyword>
<feature type="compositionally biased region" description="Basic residues" evidence="1">
    <location>
        <begin position="148"/>
        <end position="183"/>
    </location>
</feature>
<protein>
    <submittedName>
        <fullName evidence="2">(pine wood nematode) hypothetical protein</fullName>
    </submittedName>
</protein>
<comment type="caution">
    <text evidence="2">The sequence shown here is derived from an EMBL/GenBank/DDBJ whole genome shotgun (WGS) entry which is preliminary data.</text>
</comment>
<evidence type="ECO:0000256" key="1">
    <source>
        <dbReference type="SAM" id="MobiDB-lite"/>
    </source>
</evidence>
<gene>
    <name evidence="2" type="ORF">BXYJ_LOCUS12985</name>
</gene>